<reference evidence="3" key="1">
    <citation type="journal article" date="2020" name="Fungal Divers.">
        <title>Resolving the Mortierellaceae phylogeny through synthesis of multi-gene phylogenetics and phylogenomics.</title>
        <authorList>
            <person name="Vandepol N."/>
            <person name="Liber J."/>
            <person name="Desiro A."/>
            <person name="Na H."/>
            <person name="Kennedy M."/>
            <person name="Barry K."/>
            <person name="Grigoriev I.V."/>
            <person name="Miller A.N."/>
            <person name="O'Donnell K."/>
            <person name="Stajich J.E."/>
            <person name="Bonito G."/>
        </authorList>
    </citation>
    <scope>NUCLEOTIDE SEQUENCE</scope>
    <source>
        <strain evidence="3">KOD948</strain>
    </source>
</reference>
<dbReference type="OrthoDB" id="240216at2759"/>
<sequence length="189" mass="20806">MGQSCATYETGSTRQYRKGRTETTRTLSSESVAFCKAMEDPTVQPEEKVKRLRAATTAHSKYQRDAANGRGCDRHLMGLRLCLQPGESHDLFQEPVFAKSGAFLLSTSGLFAGDNFVGTGFGAMYPDGYGINYLAGGKTLKFGVESKFESKVTNTKAFGELLRQSLRDMRVAVEKTLPKDQQPKVESKL</sequence>
<dbReference type="AlphaFoldDB" id="A0A9P6PJ91"/>
<proteinExistence type="inferred from homology"/>
<evidence type="ECO:0000256" key="1">
    <source>
        <dbReference type="ARBA" id="ARBA00005232"/>
    </source>
</evidence>
<evidence type="ECO:0000259" key="2">
    <source>
        <dbReference type="Pfam" id="PF00755"/>
    </source>
</evidence>
<name>A0A9P6PJ91_9FUNG</name>
<feature type="domain" description="Choline/carnitine acyltransferase" evidence="2">
    <location>
        <begin position="2"/>
        <end position="164"/>
    </location>
</feature>
<dbReference type="Gene3D" id="3.30.559.10">
    <property type="entry name" value="Chloramphenicol acetyltransferase-like domain"/>
    <property type="match status" value="1"/>
</dbReference>
<dbReference type="PANTHER" id="PTHR22589">
    <property type="entry name" value="CARNITINE O-ACYLTRANSFERASE"/>
    <property type="match status" value="1"/>
</dbReference>
<keyword evidence="4" id="KW-1185">Reference proteome</keyword>
<dbReference type="EMBL" id="JAAAJA010001610">
    <property type="protein sequence ID" value="KAG0247091.1"/>
    <property type="molecule type" value="Genomic_DNA"/>
</dbReference>
<dbReference type="InterPro" id="IPR023213">
    <property type="entry name" value="CAT-like_dom_sf"/>
</dbReference>
<organism evidence="3 4">
    <name type="scientific">Mortierella polycephala</name>
    <dbReference type="NCBI Taxonomy" id="41804"/>
    <lineage>
        <taxon>Eukaryota</taxon>
        <taxon>Fungi</taxon>
        <taxon>Fungi incertae sedis</taxon>
        <taxon>Mucoromycota</taxon>
        <taxon>Mortierellomycotina</taxon>
        <taxon>Mortierellomycetes</taxon>
        <taxon>Mortierellales</taxon>
        <taxon>Mortierellaceae</taxon>
        <taxon>Mortierella</taxon>
    </lineage>
</organism>
<comment type="caution">
    <text evidence="3">The sequence shown here is derived from an EMBL/GenBank/DDBJ whole genome shotgun (WGS) entry which is preliminary data.</text>
</comment>
<dbReference type="InterPro" id="IPR039551">
    <property type="entry name" value="Cho/carn_acyl_trans"/>
</dbReference>
<dbReference type="PANTHER" id="PTHR22589:SF107">
    <property type="entry name" value="CHOLINE_CARNITINE ACYLTRANSFERASE DOMAIN-CONTAINING PROTEIN"/>
    <property type="match status" value="1"/>
</dbReference>
<dbReference type="Proteomes" id="UP000726737">
    <property type="component" value="Unassembled WGS sequence"/>
</dbReference>
<gene>
    <name evidence="3" type="ORF">BG011_002068</name>
</gene>
<accession>A0A9P6PJ91</accession>
<dbReference type="SUPFAM" id="SSF52777">
    <property type="entry name" value="CoA-dependent acyltransferases"/>
    <property type="match status" value="1"/>
</dbReference>
<protein>
    <recommendedName>
        <fullName evidence="2">Choline/carnitine acyltransferase domain-containing protein</fullName>
    </recommendedName>
</protein>
<dbReference type="InterPro" id="IPR000542">
    <property type="entry name" value="Carn_acyl_trans"/>
</dbReference>
<evidence type="ECO:0000313" key="3">
    <source>
        <dbReference type="EMBL" id="KAG0247091.1"/>
    </source>
</evidence>
<dbReference type="Pfam" id="PF00755">
    <property type="entry name" value="Carn_acyltransf"/>
    <property type="match status" value="1"/>
</dbReference>
<dbReference type="GO" id="GO:0016746">
    <property type="term" value="F:acyltransferase activity"/>
    <property type="evidence" value="ECO:0007669"/>
    <property type="project" value="InterPro"/>
</dbReference>
<evidence type="ECO:0000313" key="4">
    <source>
        <dbReference type="Proteomes" id="UP000726737"/>
    </source>
</evidence>
<comment type="similarity">
    <text evidence="1">Belongs to the carnitine/choline acetyltransferase family.</text>
</comment>